<proteinExistence type="predicted"/>
<dbReference type="EMBL" id="JBBWRZ010000004">
    <property type="protein sequence ID" value="KAK8237872.1"/>
    <property type="molecule type" value="Genomic_DNA"/>
</dbReference>
<name>A0ABR1YSA4_9PEZI</name>
<reference evidence="3 4" key="1">
    <citation type="submission" date="2024-04" db="EMBL/GenBank/DDBJ databases">
        <title>Phyllosticta paracitricarpa is synonymous to the EU quarantine fungus P. citricarpa based on phylogenomic analyses.</title>
        <authorList>
            <consortium name="Lawrence Berkeley National Laboratory"/>
            <person name="Van Ingen-Buijs V.A."/>
            <person name="Van Westerhoven A.C."/>
            <person name="Haridas S."/>
            <person name="Skiadas P."/>
            <person name="Martin F."/>
            <person name="Groenewald J.Z."/>
            <person name="Crous P.W."/>
            <person name="Seidl M.F."/>
        </authorList>
    </citation>
    <scope>NUCLEOTIDE SEQUENCE [LARGE SCALE GENOMIC DNA]</scope>
    <source>
        <strain evidence="3 4">CBS 123374</strain>
    </source>
</reference>
<protein>
    <submittedName>
        <fullName evidence="3">Uncharacterized protein</fullName>
    </submittedName>
</protein>
<comment type="caution">
    <text evidence="3">The sequence shown here is derived from an EMBL/GenBank/DDBJ whole genome shotgun (WGS) entry which is preliminary data.</text>
</comment>
<feature type="region of interest" description="Disordered" evidence="1">
    <location>
        <begin position="271"/>
        <end position="292"/>
    </location>
</feature>
<evidence type="ECO:0000313" key="3">
    <source>
        <dbReference type="EMBL" id="KAK8237872.1"/>
    </source>
</evidence>
<feature type="compositionally biased region" description="Low complexity" evidence="1">
    <location>
        <begin position="271"/>
        <end position="285"/>
    </location>
</feature>
<keyword evidence="2" id="KW-0472">Membrane</keyword>
<organism evidence="3 4">
    <name type="scientific">Phyllosticta capitalensis</name>
    <dbReference type="NCBI Taxonomy" id="121624"/>
    <lineage>
        <taxon>Eukaryota</taxon>
        <taxon>Fungi</taxon>
        <taxon>Dikarya</taxon>
        <taxon>Ascomycota</taxon>
        <taxon>Pezizomycotina</taxon>
        <taxon>Dothideomycetes</taxon>
        <taxon>Dothideomycetes incertae sedis</taxon>
        <taxon>Botryosphaeriales</taxon>
        <taxon>Phyllostictaceae</taxon>
        <taxon>Phyllosticta</taxon>
    </lineage>
</organism>
<feature type="region of interest" description="Disordered" evidence="1">
    <location>
        <begin position="65"/>
        <end position="101"/>
    </location>
</feature>
<evidence type="ECO:0000256" key="2">
    <source>
        <dbReference type="SAM" id="Phobius"/>
    </source>
</evidence>
<feature type="compositionally biased region" description="Low complexity" evidence="1">
    <location>
        <begin position="76"/>
        <end position="101"/>
    </location>
</feature>
<sequence>MRFRPLRLERLLTLLLLLLLLFAALSLPLYSLSFNKAIPSASHPLTLIPRTDLSGGWSDNPLPGNNDLSSTCKAHPNPTTTSTTPQNTSNSNPTESPSQSPIPQCLYNTTGCGFIFRLVQTCHQSLFPDSSNAYAITPGNPAQAARLRGCICTSPPTSYSAATSAAGKNAAWTRCLACLHNGTRASQTDLETQSRALQAFCQAPGVPDAVGWLQRFERWIEAVAPGAIGGGGAGGDCERPVLSGGVTAVLTMTETQTPTGGVVGTPEMATQAQTDANASSTTTADGDGDGEGDVVTSVYSVNGQTTLLIVKPAPSTTASATETGYTKSSASRRTAIVSTAAATTATEQASDAARRFQTPPIGNGDMAFGVGLGVFVFLGVVRMLLD</sequence>
<keyword evidence="2" id="KW-0812">Transmembrane</keyword>
<keyword evidence="2" id="KW-1133">Transmembrane helix</keyword>
<evidence type="ECO:0000256" key="1">
    <source>
        <dbReference type="SAM" id="MobiDB-lite"/>
    </source>
</evidence>
<accession>A0ABR1YSA4</accession>
<dbReference type="Proteomes" id="UP001492380">
    <property type="component" value="Unassembled WGS sequence"/>
</dbReference>
<evidence type="ECO:0000313" key="4">
    <source>
        <dbReference type="Proteomes" id="UP001492380"/>
    </source>
</evidence>
<feature type="transmembrane region" description="Helical" evidence="2">
    <location>
        <begin position="366"/>
        <end position="385"/>
    </location>
</feature>
<gene>
    <name evidence="3" type="ORF">HDK90DRAFT_549850</name>
</gene>
<keyword evidence="4" id="KW-1185">Reference proteome</keyword>